<sequence length="523" mass="57091">MDDVEPFTLDEETTFRYLLLELPSKAFESAGLATPSTPSNESAKLSESPLAPSPEVCLTPAPEASSSSVSYSSLKGGSWLLSDNLDLVAGKSQSPSVAHVKGPWTPAEDALLLSLVAQFGIQAWTAVAACMPGRSGKQCRERWLNQLDPSVRRGAWTFEEDEALVLLHARFGNCWAKMSKYLPGRTDNAIKNRWNSSMHRRWRAERSATLAAGRPWNAETAARLNLPRTSGDHASQVPRSLSLERLSASTATELHEIVSGPRKRIQRNSEPIPVGNGKTCFCKTNEEYANTTQSSSQTIHSLCLDPSRQLSCSEAPQFPETYSSVQVSSSLETKIGEMLPSSYSPVNRCMLTVAHSPLSRCSSSGSLTSLKDGVGKLRVREQLRARCASSRRRTLSASGSDRYRQRPAEKTKTCPFMRMSEEDIAKEICTDMGRAHNFAAQETPCCDEVFLKLTTCSADASELVSPLEFAPNEGLELANHTEIADVASALGTFDWNLSPAAEKGDIPKDKEILDLDGWLLSGV</sequence>
<dbReference type="PANTHER" id="PTHR45614">
    <property type="entry name" value="MYB PROTEIN-RELATED"/>
    <property type="match status" value="1"/>
</dbReference>
<protein>
    <submittedName>
        <fullName evidence="6">MYB-related protein</fullName>
    </submittedName>
</protein>
<dbReference type="SMR" id="M1V5B5"/>
<dbReference type="RefSeq" id="XP_005534987.1">
    <property type="nucleotide sequence ID" value="XM_005534930.1"/>
</dbReference>
<dbReference type="InterPro" id="IPR050560">
    <property type="entry name" value="MYB_TF"/>
</dbReference>
<feature type="domain" description="HTH myb-type" evidence="5">
    <location>
        <begin position="152"/>
        <end position="202"/>
    </location>
</feature>
<dbReference type="GeneID" id="16993994"/>
<organism evidence="6 7">
    <name type="scientific">Cyanidioschyzon merolae (strain NIES-3377 / 10D)</name>
    <name type="common">Unicellular red alga</name>
    <dbReference type="NCBI Taxonomy" id="280699"/>
    <lineage>
        <taxon>Eukaryota</taxon>
        <taxon>Rhodophyta</taxon>
        <taxon>Bangiophyceae</taxon>
        <taxon>Cyanidiales</taxon>
        <taxon>Cyanidiaceae</taxon>
        <taxon>Cyanidioschyzon</taxon>
    </lineage>
</organism>
<dbReference type="GO" id="GO:0000981">
    <property type="term" value="F:DNA-binding transcription factor activity, RNA polymerase II-specific"/>
    <property type="evidence" value="ECO:0007669"/>
    <property type="project" value="TreeGrafter"/>
</dbReference>
<gene>
    <name evidence="6" type="ORF">CYME_CMJ282C</name>
</gene>
<dbReference type="Gene3D" id="1.10.10.60">
    <property type="entry name" value="Homeodomain-like"/>
    <property type="match status" value="2"/>
</dbReference>
<reference evidence="6 7" key="2">
    <citation type="journal article" date="2007" name="BMC Biol.">
        <title>A 100%-complete sequence reveals unusually simple genomic features in the hot-spring red alga Cyanidioschyzon merolae.</title>
        <authorList>
            <person name="Nozaki H."/>
            <person name="Takano H."/>
            <person name="Misumi O."/>
            <person name="Terasawa K."/>
            <person name="Matsuzaki M."/>
            <person name="Maruyama S."/>
            <person name="Nishida K."/>
            <person name="Yagisawa F."/>
            <person name="Yoshida Y."/>
            <person name="Fujiwara T."/>
            <person name="Takio S."/>
            <person name="Tamura K."/>
            <person name="Chung S.J."/>
            <person name="Nakamura S."/>
            <person name="Kuroiwa H."/>
            <person name="Tanaka K."/>
            <person name="Sato N."/>
            <person name="Kuroiwa T."/>
        </authorList>
    </citation>
    <scope>NUCLEOTIDE SEQUENCE [LARGE SCALE GENOMIC DNA]</scope>
    <source>
        <strain evidence="6 7">10D</strain>
    </source>
</reference>
<dbReference type="HOGENOM" id="CLU_521133_0_0_1"/>
<dbReference type="eggNOG" id="KOG0048">
    <property type="taxonomic scope" value="Eukaryota"/>
</dbReference>
<feature type="domain" description="Myb-like" evidence="4">
    <location>
        <begin position="101"/>
        <end position="147"/>
    </location>
</feature>
<feature type="domain" description="HTH myb-type" evidence="5">
    <location>
        <begin position="96"/>
        <end position="151"/>
    </location>
</feature>
<dbReference type="EMBL" id="AP006492">
    <property type="protein sequence ID" value="BAM80380.1"/>
    <property type="molecule type" value="Genomic_DNA"/>
</dbReference>
<dbReference type="AlphaFoldDB" id="M1V5B5"/>
<feature type="region of interest" description="Disordered" evidence="3">
    <location>
        <begin position="30"/>
        <end position="55"/>
    </location>
</feature>
<name>M1V5B5_CYAM1</name>
<dbReference type="Gramene" id="CMJ282CT">
    <property type="protein sequence ID" value="CMJ282CT"/>
    <property type="gene ID" value="CMJ282C"/>
</dbReference>
<dbReference type="InterPro" id="IPR009057">
    <property type="entry name" value="Homeodomain-like_sf"/>
</dbReference>
<dbReference type="KEGG" id="cme:CYME_CMJ282C"/>
<accession>M1V5B5</accession>
<evidence type="ECO:0000256" key="1">
    <source>
        <dbReference type="ARBA" id="ARBA00022737"/>
    </source>
</evidence>
<dbReference type="SUPFAM" id="SSF46689">
    <property type="entry name" value="Homeodomain-like"/>
    <property type="match status" value="1"/>
</dbReference>
<keyword evidence="2" id="KW-0238">DNA-binding</keyword>
<keyword evidence="7" id="KW-1185">Reference proteome</keyword>
<dbReference type="Pfam" id="PF13921">
    <property type="entry name" value="Myb_DNA-bind_6"/>
    <property type="match status" value="1"/>
</dbReference>
<dbReference type="InterPro" id="IPR017930">
    <property type="entry name" value="Myb_dom"/>
</dbReference>
<dbReference type="SMART" id="SM00717">
    <property type="entry name" value="SANT"/>
    <property type="match status" value="2"/>
</dbReference>
<dbReference type="PROSITE" id="PS51294">
    <property type="entry name" value="HTH_MYB"/>
    <property type="match status" value="2"/>
</dbReference>
<evidence type="ECO:0000256" key="3">
    <source>
        <dbReference type="SAM" id="MobiDB-lite"/>
    </source>
</evidence>
<evidence type="ECO:0000313" key="7">
    <source>
        <dbReference type="Proteomes" id="UP000007014"/>
    </source>
</evidence>
<dbReference type="FunFam" id="1.10.10.60:FF:000010">
    <property type="entry name" value="Transcriptional activator Myb isoform A"/>
    <property type="match status" value="1"/>
</dbReference>
<evidence type="ECO:0000259" key="5">
    <source>
        <dbReference type="PROSITE" id="PS51294"/>
    </source>
</evidence>
<dbReference type="InterPro" id="IPR001005">
    <property type="entry name" value="SANT/Myb"/>
</dbReference>
<dbReference type="GO" id="GO:0005634">
    <property type="term" value="C:nucleus"/>
    <property type="evidence" value="ECO:0007669"/>
    <property type="project" value="TreeGrafter"/>
</dbReference>
<reference evidence="6 7" key="1">
    <citation type="journal article" date="2004" name="Nature">
        <title>Genome sequence of the ultrasmall unicellular red alga Cyanidioschyzon merolae 10D.</title>
        <authorList>
            <person name="Matsuzaki M."/>
            <person name="Misumi O."/>
            <person name="Shin-i T."/>
            <person name="Maruyama S."/>
            <person name="Takahara M."/>
            <person name="Miyagishima S."/>
            <person name="Mori T."/>
            <person name="Nishida K."/>
            <person name="Yagisawa F."/>
            <person name="Nishida K."/>
            <person name="Yoshida Y."/>
            <person name="Nishimura Y."/>
            <person name="Nakao S."/>
            <person name="Kobayashi T."/>
            <person name="Momoyama Y."/>
            <person name="Higashiyama T."/>
            <person name="Minoda A."/>
            <person name="Sano M."/>
            <person name="Nomoto H."/>
            <person name="Oishi K."/>
            <person name="Hayashi H."/>
            <person name="Ohta F."/>
            <person name="Nishizaka S."/>
            <person name="Haga S."/>
            <person name="Miura S."/>
            <person name="Morishita T."/>
            <person name="Kabeya Y."/>
            <person name="Terasawa K."/>
            <person name="Suzuki Y."/>
            <person name="Ishii Y."/>
            <person name="Asakawa S."/>
            <person name="Takano H."/>
            <person name="Ohta N."/>
            <person name="Kuroiwa H."/>
            <person name="Tanaka K."/>
            <person name="Shimizu N."/>
            <person name="Sugano S."/>
            <person name="Sato N."/>
            <person name="Nozaki H."/>
            <person name="Ogasawara N."/>
            <person name="Kohara Y."/>
            <person name="Kuroiwa T."/>
        </authorList>
    </citation>
    <scope>NUCLEOTIDE SEQUENCE [LARGE SCALE GENOMIC DNA]</scope>
    <source>
        <strain evidence="6 7">10D</strain>
    </source>
</reference>
<evidence type="ECO:0000313" key="6">
    <source>
        <dbReference type="EMBL" id="BAM80380.1"/>
    </source>
</evidence>
<keyword evidence="1" id="KW-0677">Repeat</keyword>
<dbReference type="PROSITE" id="PS50090">
    <property type="entry name" value="MYB_LIKE"/>
    <property type="match status" value="2"/>
</dbReference>
<evidence type="ECO:0000259" key="4">
    <source>
        <dbReference type="PROSITE" id="PS50090"/>
    </source>
</evidence>
<dbReference type="PANTHER" id="PTHR45614:SF232">
    <property type="entry name" value="TRANSCRIPTION FACTOR MYB3R-2"/>
    <property type="match status" value="1"/>
</dbReference>
<dbReference type="CDD" id="cd00167">
    <property type="entry name" value="SANT"/>
    <property type="match status" value="2"/>
</dbReference>
<dbReference type="Proteomes" id="UP000007014">
    <property type="component" value="Chromosome 10"/>
</dbReference>
<evidence type="ECO:0000256" key="2">
    <source>
        <dbReference type="ARBA" id="ARBA00023125"/>
    </source>
</evidence>
<dbReference type="OrthoDB" id="5805at2759"/>
<proteinExistence type="predicted"/>
<feature type="domain" description="Myb-like" evidence="4">
    <location>
        <begin position="148"/>
        <end position="198"/>
    </location>
</feature>
<dbReference type="GO" id="GO:0000978">
    <property type="term" value="F:RNA polymerase II cis-regulatory region sequence-specific DNA binding"/>
    <property type="evidence" value="ECO:0007669"/>
    <property type="project" value="TreeGrafter"/>
</dbReference>
<feature type="compositionally biased region" description="Polar residues" evidence="3">
    <location>
        <begin position="34"/>
        <end position="45"/>
    </location>
</feature>